<dbReference type="AlphaFoldDB" id="A0A3N4K274"/>
<evidence type="ECO:0000313" key="3">
    <source>
        <dbReference type="Proteomes" id="UP000276215"/>
    </source>
</evidence>
<sequence>MIEEDDNDGDSGTMRGIGGWTRNKKGASNALINAVSILAAGKTEGEEHKFDFLSEHLQQQGELRRRELDLERKRLDLEREKTVME</sequence>
<feature type="region of interest" description="Disordered" evidence="1">
    <location>
        <begin position="1"/>
        <end position="22"/>
    </location>
</feature>
<dbReference type="EMBL" id="ML120363">
    <property type="protein sequence ID" value="RPB03292.1"/>
    <property type="molecule type" value="Genomic_DNA"/>
</dbReference>
<reference evidence="2 3" key="1">
    <citation type="journal article" date="2018" name="Nat. Ecol. Evol.">
        <title>Pezizomycetes genomes reveal the molecular basis of ectomycorrhizal truffle lifestyle.</title>
        <authorList>
            <person name="Murat C."/>
            <person name="Payen T."/>
            <person name="Noel B."/>
            <person name="Kuo A."/>
            <person name="Morin E."/>
            <person name="Chen J."/>
            <person name="Kohler A."/>
            <person name="Krizsan K."/>
            <person name="Balestrini R."/>
            <person name="Da Silva C."/>
            <person name="Montanini B."/>
            <person name="Hainaut M."/>
            <person name="Levati E."/>
            <person name="Barry K.W."/>
            <person name="Belfiori B."/>
            <person name="Cichocki N."/>
            <person name="Clum A."/>
            <person name="Dockter R.B."/>
            <person name="Fauchery L."/>
            <person name="Guy J."/>
            <person name="Iotti M."/>
            <person name="Le Tacon F."/>
            <person name="Lindquist E.A."/>
            <person name="Lipzen A."/>
            <person name="Malagnac F."/>
            <person name="Mello A."/>
            <person name="Molinier V."/>
            <person name="Miyauchi S."/>
            <person name="Poulain J."/>
            <person name="Riccioni C."/>
            <person name="Rubini A."/>
            <person name="Sitrit Y."/>
            <person name="Splivallo R."/>
            <person name="Traeger S."/>
            <person name="Wang M."/>
            <person name="Zifcakova L."/>
            <person name="Wipf D."/>
            <person name="Zambonelli A."/>
            <person name="Paolocci F."/>
            <person name="Nowrousian M."/>
            <person name="Ottonello S."/>
            <person name="Baldrian P."/>
            <person name="Spatafora J.W."/>
            <person name="Henrissat B."/>
            <person name="Nagy L.G."/>
            <person name="Aury J.M."/>
            <person name="Wincker P."/>
            <person name="Grigoriev I.V."/>
            <person name="Bonfante P."/>
            <person name="Martin F.M."/>
        </authorList>
    </citation>
    <scope>NUCLEOTIDE SEQUENCE [LARGE SCALE GENOMIC DNA]</scope>
    <source>
        <strain evidence="2 3">120613-1</strain>
    </source>
</reference>
<name>A0A3N4K274_9PEZI</name>
<gene>
    <name evidence="2" type="ORF">L873DRAFT_1800866</name>
</gene>
<keyword evidence="3" id="KW-1185">Reference proteome</keyword>
<accession>A0A3N4K274</accession>
<evidence type="ECO:0000313" key="2">
    <source>
        <dbReference type="EMBL" id="RPB03292.1"/>
    </source>
</evidence>
<dbReference type="OrthoDB" id="10450107at2759"/>
<evidence type="ECO:0000256" key="1">
    <source>
        <dbReference type="SAM" id="MobiDB-lite"/>
    </source>
</evidence>
<proteinExistence type="predicted"/>
<organism evidence="2 3">
    <name type="scientific">Choiromyces venosus 120613-1</name>
    <dbReference type="NCBI Taxonomy" id="1336337"/>
    <lineage>
        <taxon>Eukaryota</taxon>
        <taxon>Fungi</taxon>
        <taxon>Dikarya</taxon>
        <taxon>Ascomycota</taxon>
        <taxon>Pezizomycotina</taxon>
        <taxon>Pezizomycetes</taxon>
        <taxon>Pezizales</taxon>
        <taxon>Tuberaceae</taxon>
        <taxon>Choiromyces</taxon>
    </lineage>
</organism>
<dbReference type="Proteomes" id="UP000276215">
    <property type="component" value="Unassembled WGS sequence"/>
</dbReference>
<protein>
    <submittedName>
        <fullName evidence="2">Uncharacterized protein</fullName>
    </submittedName>
</protein>